<keyword evidence="8" id="KW-1015">Disulfide bond</keyword>
<feature type="compositionally biased region" description="Acidic residues" evidence="9">
    <location>
        <begin position="742"/>
        <end position="753"/>
    </location>
</feature>
<dbReference type="FunFam" id="1.20.1640.10:FF:000029">
    <property type="entry name" value="Putative Patched sphingolipid transporter"/>
    <property type="match status" value="1"/>
</dbReference>
<dbReference type="InterPro" id="IPR053956">
    <property type="entry name" value="NPC1_MLD"/>
</dbReference>
<keyword evidence="13" id="KW-1185">Reference proteome</keyword>
<reference evidence="12" key="1">
    <citation type="journal article" date="2023" name="BMC Genomics">
        <title>Chromosome-level genome assemblies of Cutaneotrichosporon spp. (Trichosporonales, Basidiomycota) reveal imbalanced evolution between nucleotide sequences and chromosome synteny.</title>
        <authorList>
            <person name="Kobayashi Y."/>
            <person name="Kayamori A."/>
            <person name="Aoki K."/>
            <person name="Shiwa Y."/>
            <person name="Matsutani M."/>
            <person name="Fujita N."/>
            <person name="Sugita T."/>
            <person name="Iwasaki W."/>
            <person name="Tanaka N."/>
            <person name="Takashima M."/>
        </authorList>
    </citation>
    <scope>NUCLEOTIDE SEQUENCE</scope>
    <source>
        <strain evidence="12">HIS016</strain>
    </source>
</reference>
<keyword evidence="2" id="KW-0813">Transport</keyword>
<dbReference type="Pfam" id="PF02460">
    <property type="entry name" value="Patched"/>
    <property type="match status" value="1"/>
</dbReference>
<feature type="transmembrane region" description="Helical" evidence="10">
    <location>
        <begin position="1282"/>
        <end position="1305"/>
    </location>
</feature>
<feature type="transmembrane region" description="Helical" evidence="10">
    <location>
        <begin position="346"/>
        <end position="372"/>
    </location>
</feature>
<feature type="region of interest" description="Disordered" evidence="9">
    <location>
        <begin position="731"/>
        <end position="757"/>
    </location>
</feature>
<evidence type="ECO:0000259" key="11">
    <source>
        <dbReference type="PROSITE" id="PS50156"/>
    </source>
</evidence>
<proteinExistence type="predicted"/>
<feature type="transmembrane region" description="Helical" evidence="10">
    <location>
        <begin position="1248"/>
        <end position="1270"/>
    </location>
</feature>
<keyword evidence="4" id="KW-0732">Signal</keyword>
<feature type="transmembrane region" description="Helical" evidence="10">
    <location>
        <begin position="780"/>
        <end position="799"/>
    </location>
</feature>
<keyword evidence="3 10" id="KW-0812">Transmembrane</keyword>
<feature type="transmembrane region" description="Helical" evidence="10">
    <location>
        <begin position="1169"/>
        <end position="1189"/>
    </location>
</feature>
<accession>A0AAD3TQN8</accession>
<dbReference type="PROSITE" id="PS50156">
    <property type="entry name" value="SSD"/>
    <property type="match status" value="1"/>
</dbReference>
<feature type="transmembrane region" description="Helical" evidence="10">
    <location>
        <begin position="1201"/>
        <end position="1228"/>
    </location>
</feature>
<dbReference type="Pfam" id="PF22314">
    <property type="entry name" value="NPC1_MLD"/>
    <property type="match status" value="1"/>
</dbReference>
<gene>
    <name evidence="12" type="primary">NCR1</name>
    <name evidence="12" type="ORF">CspeluHIS016_0202240</name>
</gene>
<evidence type="ECO:0000256" key="3">
    <source>
        <dbReference type="ARBA" id="ARBA00022692"/>
    </source>
</evidence>
<dbReference type="EMBL" id="BTCM01000002">
    <property type="protein sequence ID" value="GMK55168.1"/>
    <property type="molecule type" value="Genomic_DNA"/>
</dbReference>
<keyword evidence="5 10" id="KW-1133">Transmembrane helix</keyword>
<dbReference type="InterPro" id="IPR032190">
    <property type="entry name" value="NPC1_N"/>
</dbReference>
<dbReference type="Proteomes" id="UP001222932">
    <property type="component" value="Unassembled WGS sequence"/>
</dbReference>
<dbReference type="GO" id="GO:0015918">
    <property type="term" value="P:sterol transport"/>
    <property type="evidence" value="ECO:0007669"/>
    <property type="project" value="TreeGrafter"/>
</dbReference>
<dbReference type="PANTHER" id="PTHR45727">
    <property type="entry name" value="NPC INTRACELLULAR CHOLESTEROL TRANSPORTER 1"/>
    <property type="match status" value="1"/>
</dbReference>
<feature type="transmembrane region" description="Helical" evidence="10">
    <location>
        <begin position="670"/>
        <end position="692"/>
    </location>
</feature>
<dbReference type="GO" id="GO:0016020">
    <property type="term" value="C:membrane"/>
    <property type="evidence" value="ECO:0007669"/>
    <property type="project" value="UniProtKB-SubCell"/>
</dbReference>
<evidence type="ECO:0000256" key="1">
    <source>
        <dbReference type="ARBA" id="ARBA00004141"/>
    </source>
</evidence>
<comment type="subcellular location">
    <subcellularLocation>
        <location evidence="1">Membrane</location>
        <topology evidence="1">Multi-pass membrane protein</topology>
    </subcellularLocation>
</comment>
<dbReference type="Pfam" id="PF16414">
    <property type="entry name" value="NPC1_N"/>
    <property type="match status" value="1"/>
</dbReference>
<evidence type="ECO:0000256" key="8">
    <source>
        <dbReference type="ARBA" id="ARBA00023157"/>
    </source>
</evidence>
<dbReference type="GO" id="GO:0032934">
    <property type="term" value="F:sterol binding"/>
    <property type="evidence" value="ECO:0007669"/>
    <property type="project" value="TreeGrafter"/>
</dbReference>
<feature type="transmembrane region" description="Helical" evidence="10">
    <location>
        <begin position="698"/>
        <end position="720"/>
    </location>
</feature>
<dbReference type="InterPro" id="IPR000731">
    <property type="entry name" value="SSD"/>
</dbReference>
<dbReference type="SUPFAM" id="SSF82866">
    <property type="entry name" value="Multidrug efflux transporter AcrB transmembrane domain"/>
    <property type="match status" value="2"/>
</dbReference>
<feature type="transmembrane region" description="Helical" evidence="10">
    <location>
        <begin position="241"/>
        <end position="261"/>
    </location>
</feature>
<organism evidence="12 13">
    <name type="scientific">Cutaneotrichosporon spelunceum</name>
    <dbReference type="NCBI Taxonomy" id="1672016"/>
    <lineage>
        <taxon>Eukaryota</taxon>
        <taxon>Fungi</taxon>
        <taxon>Dikarya</taxon>
        <taxon>Basidiomycota</taxon>
        <taxon>Agaricomycotina</taxon>
        <taxon>Tremellomycetes</taxon>
        <taxon>Trichosporonales</taxon>
        <taxon>Trichosporonaceae</taxon>
        <taxon>Cutaneotrichosporon</taxon>
    </lineage>
</organism>
<feature type="transmembrane region" description="Helical" evidence="10">
    <location>
        <begin position="805"/>
        <end position="830"/>
    </location>
</feature>
<sequence>MPADPPRGPGICAMRGSCGRASMFGAELPCPDSGPATETDDKVRDLLATVCGAAYDMPSHVCCTSDQVKTLGDQLAQAAPLIAACPACINNFRAFYCDFTCSPDQSTFMAVTKTQRTTTGEKAVKAIDYAVSDKFAEGFFDSCKGVQFGATNGFAMDLIGGGATNAHDFLKYMGDVRPGLGSPFQIDFPSGSNYSREPLMCDEGGIESRCACVDCPYVCPALPEVPSPDRPGCRVGKASCLTFSLLLMYGIALAIVLVYHGTRTAIRARKRQYERMALTDPPLSPTTTGLEGLVGRGSSGADTDSGPSGSIHFRLGRGASLLDPMEHLQPKQNQINAILRRFFYRLGLFCASHPFLTFGVAALVVAIVNVGWVRFAVETDPVRLWVSPSSEAAAQKAFFDDYFGPFYRSEQLFITAMDGGTPLSYDTLDWWLGTEAQIKTLASDSGTTLQDVCFAPSGSGTPCVVQSVSAWLGDDMSQWGDGWPRRIKECAQRPGECLPDFGQPINPKLILGGAGSGKRFDTDDNWLDAKALVVTYVVNNYEEGDERLPATEEWERTLEHFIEDIEPPQGIKLSFSTGISLEEQLNKSTNTDVKIVVLSYLVMFLYVSLSLGGGRVPKREIGRMFKRLRAEIHQLAYRVGIVNTRPDHEEMEPSLNTVPKLLLINSKFTLALFGIAIVLIAVSTSVGLFSFLGVRVTLIIAEVIPFLVLAVGVDNVFILVHELDRQNALHAGSDVPSRPVDSDSDSDDDDDEADFGRANATGLSAEERVARAVARMGPSILLSSTTEVVAFAIGALVPMPAVRNFAIYAAGSVLIGALLQVTVFVSAMVLDLKRTEAGRMDIFPCIPLRGKIKLDEGVVSEGVIQQFIRKVYAPWLLRTEVKHGVLAAFGALFLISVVGIQRIKLGLDQRLALPSDSYLIPYFNDLDAYLDVGPPVYFVVQGGNPAEREGQQELCGRFTTCMDLSVANSLEAERKRPSRSFLAAPPAAWIDDFLQWTNPAFDSCCRVRKADPSVFCRPRDSDRLCQACFAGREWDSTMAGLPTGDEFDRLLNQWLASPADESCPLGGLQGYSAAVALDAQGTPNASHFRTFHTPLRTQSDFINALAAARRIASDISTRTGLDVFPYSLFYVFFDQYSYIRGMTVEVLALGAGAVLVISSVLLGSWRTGLVMTVTCVLAVLNVMGVMGFWHISLNAISLVNLVISLGIAVEFGSHLSRAFMGAGGLIYGERSEQRAERSDRVYTALVEVGPSIFSGITLTKLTGISVLALTRSKLLETYYFRMWLTLIIAGALHGLMLLPVLLTYFGGAGYALEDTDEDWVTSQMRRPMDYERAPFDDDDVLSD</sequence>
<dbReference type="Gene3D" id="1.20.1640.10">
    <property type="entry name" value="Multidrug efflux transporter AcrB transmembrane domain"/>
    <property type="match status" value="2"/>
</dbReference>
<evidence type="ECO:0000256" key="6">
    <source>
        <dbReference type="ARBA" id="ARBA00023055"/>
    </source>
</evidence>
<evidence type="ECO:0000256" key="2">
    <source>
        <dbReference type="ARBA" id="ARBA00022448"/>
    </source>
</evidence>
<feature type="transmembrane region" description="Helical" evidence="10">
    <location>
        <begin position="1146"/>
        <end position="1163"/>
    </location>
</feature>
<feature type="domain" description="SSD" evidence="11">
    <location>
        <begin position="592"/>
        <end position="830"/>
    </location>
</feature>
<comment type="caution">
    <text evidence="12">The sequence shown here is derived from an EMBL/GenBank/DDBJ whole genome shotgun (WGS) entry which is preliminary data.</text>
</comment>
<evidence type="ECO:0000313" key="12">
    <source>
        <dbReference type="EMBL" id="GMK55168.1"/>
    </source>
</evidence>
<keyword evidence="7 10" id="KW-0472">Membrane</keyword>
<evidence type="ECO:0000313" key="13">
    <source>
        <dbReference type="Proteomes" id="UP001222932"/>
    </source>
</evidence>
<keyword evidence="6" id="KW-0445">Lipid transport</keyword>
<evidence type="ECO:0000256" key="5">
    <source>
        <dbReference type="ARBA" id="ARBA00022989"/>
    </source>
</evidence>
<reference evidence="12" key="2">
    <citation type="submission" date="2023-06" db="EMBL/GenBank/DDBJ databases">
        <authorList>
            <person name="Kobayashi Y."/>
            <person name="Kayamori A."/>
            <person name="Aoki K."/>
            <person name="Shiwa Y."/>
            <person name="Fujita N."/>
            <person name="Sugita T."/>
            <person name="Iwasaki W."/>
            <person name="Tanaka N."/>
            <person name="Takashima M."/>
        </authorList>
    </citation>
    <scope>NUCLEOTIDE SEQUENCE</scope>
    <source>
        <strain evidence="12">HIS016</strain>
    </source>
</reference>
<protein>
    <recommendedName>
        <fullName evidence="11">SSD domain-containing protein</fullName>
    </recommendedName>
</protein>
<dbReference type="InterPro" id="IPR003392">
    <property type="entry name" value="PTHD_SSD"/>
</dbReference>
<name>A0AAD3TQN8_9TREE</name>
<evidence type="ECO:0000256" key="10">
    <source>
        <dbReference type="SAM" id="Phobius"/>
    </source>
</evidence>
<evidence type="ECO:0000256" key="4">
    <source>
        <dbReference type="ARBA" id="ARBA00022729"/>
    </source>
</evidence>
<evidence type="ECO:0000256" key="7">
    <source>
        <dbReference type="ARBA" id="ARBA00023136"/>
    </source>
</evidence>
<dbReference type="PANTHER" id="PTHR45727:SF2">
    <property type="entry name" value="NPC INTRACELLULAR CHOLESTEROL TRANSPORTER 1"/>
    <property type="match status" value="1"/>
</dbReference>
<evidence type="ECO:0000256" key="9">
    <source>
        <dbReference type="SAM" id="MobiDB-lite"/>
    </source>
</evidence>
<feature type="transmembrane region" description="Helical" evidence="10">
    <location>
        <begin position="595"/>
        <end position="617"/>
    </location>
</feature>